<dbReference type="OrthoDB" id="9786919at2"/>
<protein>
    <recommendedName>
        <fullName evidence="3">histidine kinase</fullName>
        <ecNumber evidence="3">2.7.13.3</ecNumber>
    </recommendedName>
</protein>
<evidence type="ECO:0000256" key="8">
    <source>
        <dbReference type="ARBA" id="ARBA00022741"/>
    </source>
</evidence>
<keyword evidence="11 15" id="KW-1133">Transmembrane helix</keyword>
<evidence type="ECO:0000256" key="6">
    <source>
        <dbReference type="ARBA" id="ARBA00022679"/>
    </source>
</evidence>
<dbReference type="CDD" id="cd00082">
    <property type="entry name" value="HisKA"/>
    <property type="match status" value="1"/>
</dbReference>
<dbReference type="InterPro" id="IPR036097">
    <property type="entry name" value="HisK_dim/P_sf"/>
</dbReference>
<dbReference type="STRING" id="525897.Dbac_1770"/>
<dbReference type="SMART" id="SM00387">
    <property type="entry name" value="HATPase_c"/>
    <property type="match status" value="1"/>
</dbReference>
<dbReference type="InterPro" id="IPR029151">
    <property type="entry name" value="Sensor-like_sf"/>
</dbReference>
<evidence type="ECO:0000256" key="7">
    <source>
        <dbReference type="ARBA" id="ARBA00022692"/>
    </source>
</evidence>
<dbReference type="eggNOG" id="COG2205">
    <property type="taxonomic scope" value="Bacteria"/>
</dbReference>
<comment type="catalytic activity">
    <reaction evidence="1">
        <text>ATP + protein L-histidine = ADP + protein N-phospho-L-histidine.</text>
        <dbReference type="EC" id="2.7.13.3"/>
    </reaction>
</comment>
<evidence type="ECO:0000256" key="9">
    <source>
        <dbReference type="ARBA" id="ARBA00022777"/>
    </source>
</evidence>
<keyword evidence="19" id="KW-1185">Reference proteome</keyword>
<evidence type="ECO:0000256" key="10">
    <source>
        <dbReference type="ARBA" id="ARBA00022840"/>
    </source>
</evidence>
<dbReference type="Gene3D" id="3.30.565.10">
    <property type="entry name" value="Histidine kinase-like ATPase, C-terminal domain"/>
    <property type="match status" value="1"/>
</dbReference>
<sequence>MRLAFFQSFRGMLFSLVLLAVLPALGIILHNGLASRDDAVLHARQELARIVTALAGAQLRTTDVTRQTLTTLAIMDEVRNQDIVACTEIFTRILLHNPLYTNITLTDPSGGILVSAMPMTFPSLADRKHFKDALRTKVFSPGEYIVSRATAVSSFPFAYPILDELGEVSGVLTVALDLSKFHSFFAGEHLPDGSFLGVADHEGRRLFRSFVDESFPLGAFISPSAWKAAKEGGESGVFVSQGSDGLSRISAFHKIRLDRDAPAYMTIFIGMPEAAIGADARKAMGTGLVLSACAAVLALVMAWVAERAFFMPRVRALVMAAERFRIGDYGTPTGVNHDAGELGLLASALDRMAQERQVAVDALRAAKDAAEDASRSKSEFLANMSHEIRTPLNGVLGMLQLLESGRPSAEQREYVETAIRSTNRLTRLLSDILDLSRIESNKLVIQEESFAVADVRQSILDIFETPAREKGVRLEVRVDPRIPAHLFGDEARLRQILFNLVGNAVKFTPKGQVAVNFVLVSAAGESTCQIRFTVQDSGVGIPSERLKDIFEPFIQVDGSCVRSHQGAGLGLAIVRRLVDLMHGQLQIQSTQGEGTLVGVTLPFTVGSATLARPQRSGVERDLGERRFLLVEDDSVNRMAMERILGKFGCEVISAGNGLEAVEILKRENVDLVFMDVQMPVMDGMEATRIIREELGLDVPIVAMTAYAMAGDRERFLQGGMDSYVSKPVDMARLKETVNSILV</sequence>
<dbReference type="PROSITE" id="PS50110">
    <property type="entry name" value="RESPONSE_REGULATORY"/>
    <property type="match status" value="1"/>
</dbReference>
<dbReference type="PANTHER" id="PTHR45339">
    <property type="entry name" value="HYBRID SIGNAL TRANSDUCTION HISTIDINE KINASE J"/>
    <property type="match status" value="1"/>
</dbReference>
<dbReference type="Proteomes" id="UP000002216">
    <property type="component" value="Chromosome"/>
</dbReference>
<dbReference type="Gene3D" id="3.30.450.20">
    <property type="entry name" value="PAS domain"/>
    <property type="match status" value="1"/>
</dbReference>
<keyword evidence="4" id="KW-1003">Cell membrane</keyword>
<dbReference type="EC" id="2.7.13.3" evidence="3"/>
<feature type="domain" description="Response regulatory" evidence="17">
    <location>
        <begin position="626"/>
        <end position="741"/>
    </location>
</feature>
<dbReference type="Gene3D" id="3.40.50.2300">
    <property type="match status" value="1"/>
</dbReference>
<accession>C7LW43</accession>
<dbReference type="InterPro" id="IPR003661">
    <property type="entry name" value="HisK_dim/P_dom"/>
</dbReference>
<dbReference type="Pfam" id="PF02518">
    <property type="entry name" value="HATPase_c"/>
    <property type="match status" value="1"/>
</dbReference>
<evidence type="ECO:0000256" key="13">
    <source>
        <dbReference type="ARBA" id="ARBA00023136"/>
    </source>
</evidence>
<feature type="transmembrane region" description="Helical" evidence="15">
    <location>
        <begin position="283"/>
        <end position="305"/>
    </location>
</feature>
<dbReference type="PANTHER" id="PTHR45339:SF1">
    <property type="entry name" value="HYBRID SIGNAL TRANSDUCTION HISTIDINE KINASE J"/>
    <property type="match status" value="1"/>
</dbReference>
<dbReference type="SUPFAM" id="SSF55874">
    <property type="entry name" value="ATPase domain of HSP90 chaperone/DNA topoisomerase II/histidine kinase"/>
    <property type="match status" value="1"/>
</dbReference>
<evidence type="ECO:0000256" key="12">
    <source>
        <dbReference type="ARBA" id="ARBA00023012"/>
    </source>
</evidence>
<keyword evidence="12" id="KW-0902">Two-component regulatory system</keyword>
<dbReference type="GO" id="GO:0000155">
    <property type="term" value="F:phosphorelay sensor kinase activity"/>
    <property type="evidence" value="ECO:0007669"/>
    <property type="project" value="InterPro"/>
</dbReference>
<dbReference type="Pfam" id="PF00072">
    <property type="entry name" value="Response_reg"/>
    <property type="match status" value="1"/>
</dbReference>
<evidence type="ECO:0000256" key="1">
    <source>
        <dbReference type="ARBA" id="ARBA00000085"/>
    </source>
</evidence>
<reference evidence="18 19" key="1">
    <citation type="journal article" date="2009" name="Stand. Genomic Sci.">
        <title>Complete genome sequence of Desulfomicrobium baculatum type strain (X).</title>
        <authorList>
            <person name="Copeland A."/>
            <person name="Spring S."/>
            <person name="Goker M."/>
            <person name="Schneider S."/>
            <person name="Lapidus A."/>
            <person name="Del Rio T.G."/>
            <person name="Tice H."/>
            <person name="Cheng J.F."/>
            <person name="Chen F."/>
            <person name="Nolan M."/>
            <person name="Bruce D."/>
            <person name="Goodwin L."/>
            <person name="Pitluck S."/>
            <person name="Ivanova N."/>
            <person name="Mavrommatis K."/>
            <person name="Ovchinnikova G."/>
            <person name="Pati A."/>
            <person name="Chen A."/>
            <person name="Palaniappan K."/>
            <person name="Land M."/>
            <person name="Hauser L."/>
            <person name="Chang Y.J."/>
            <person name="Jeffries C.C."/>
            <person name="Meincke L."/>
            <person name="Sims D."/>
            <person name="Brettin T."/>
            <person name="Detter J.C."/>
            <person name="Han C."/>
            <person name="Chain P."/>
            <person name="Bristow J."/>
            <person name="Eisen J.A."/>
            <person name="Markowitz V."/>
            <person name="Hugenholtz P."/>
            <person name="Kyrpides N.C."/>
            <person name="Klenk H.P."/>
            <person name="Lucas S."/>
        </authorList>
    </citation>
    <scope>NUCLEOTIDE SEQUENCE [LARGE SCALE GENOMIC DNA]</scope>
    <source>
        <strain evidence="19">DSM 4028 / VKM B-1378 / X</strain>
    </source>
</reference>
<dbReference type="CDD" id="cd16922">
    <property type="entry name" value="HATPase_EvgS-ArcB-TorS-like"/>
    <property type="match status" value="1"/>
</dbReference>
<dbReference type="SUPFAM" id="SSF47384">
    <property type="entry name" value="Homodimeric domain of signal transducing histidine kinase"/>
    <property type="match status" value="1"/>
</dbReference>
<evidence type="ECO:0000313" key="19">
    <source>
        <dbReference type="Proteomes" id="UP000002216"/>
    </source>
</evidence>
<evidence type="ECO:0000256" key="3">
    <source>
        <dbReference type="ARBA" id="ARBA00012438"/>
    </source>
</evidence>
<evidence type="ECO:0000256" key="5">
    <source>
        <dbReference type="ARBA" id="ARBA00022553"/>
    </source>
</evidence>
<keyword evidence="10" id="KW-0067">ATP-binding</keyword>
<keyword evidence="7 15" id="KW-0812">Transmembrane</keyword>
<dbReference type="InterPro" id="IPR036890">
    <property type="entry name" value="HATPase_C_sf"/>
</dbReference>
<dbReference type="InterPro" id="IPR004358">
    <property type="entry name" value="Sig_transdc_His_kin-like_C"/>
</dbReference>
<dbReference type="SMART" id="SM00448">
    <property type="entry name" value="REC"/>
    <property type="match status" value="1"/>
</dbReference>
<evidence type="ECO:0000256" key="11">
    <source>
        <dbReference type="ARBA" id="ARBA00022989"/>
    </source>
</evidence>
<dbReference type="InterPro" id="IPR003594">
    <property type="entry name" value="HATPase_dom"/>
</dbReference>
<keyword evidence="8" id="KW-0547">Nucleotide-binding</keyword>
<name>C7LW43_DESBD</name>
<dbReference type="HOGENOM" id="CLU_000445_114_21_7"/>
<keyword evidence="5 14" id="KW-0597">Phosphoprotein</keyword>
<dbReference type="SUPFAM" id="SSF103190">
    <property type="entry name" value="Sensory domain-like"/>
    <property type="match status" value="1"/>
</dbReference>
<evidence type="ECO:0000256" key="2">
    <source>
        <dbReference type="ARBA" id="ARBA00004651"/>
    </source>
</evidence>
<evidence type="ECO:0000256" key="15">
    <source>
        <dbReference type="SAM" id="Phobius"/>
    </source>
</evidence>
<evidence type="ECO:0000256" key="14">
    <source>
        <dbReference type="PROSITE-ProRule" id="PRU00169"/>
    </source>
</evidence>
<dbReference type="CDD" id="cd12914">
    <property type="entry name" value="PDC1_DGC_like"/>
    <property type="match status" value="1"/>
</dbReference>
<evidence type="ECO:0000256" key="4">
    <source>
        <dbReference type="ARBA" id="ARBA00022475"/>
    </source>
</evidence>
<comment type="subcellular location">
    <subcellularLocation>
        <location evidence="2">Cell membrane</location>
        <topology evidence="2">Multi-pass membrane protein</topology>
    </subcellularLocation>
</comment>
<evidence type="ECO:0000259" key="17">
    <source>
        <dbReference type="PROSITE" id="PS50110"/>
    </source>
</evidence>
<feature type="modified residue" description="4-aspartylphosphate" evidence="14">
    <location>
        <position position="675"/>
    </location>
</feature>
<gene>
    <name evidence="18" type="ordered locus">Dbac_1770</name>
</gene>
<dbReference type="AlphaFoldDB" id="C7LW43"/>
<feature type="domain" description="Histidine kinase" evidence="16">
    <location>
        <begin position="383"/>
        <end position="605"/>
    </location>
</feature>
<dbReference type="InterPro" id="IPR005467">
    <property type="entry name" value="His_kinase_dom"/>
</dbReference>
<dbReference type="EMBL" id="CP001629">
    <property type="protein sequence ID" value="ACU89861.1"/>
    <property type="molecule type" value="Genomic_DNA"/>
</dbReference>
<dbReference type="GO" id="GO:0005886">
    <property type="term" value="C:plasma membrane"/>
    <property type="evidence" value="ECO:0007669"/>
    <property type="project" value="UniProtKB-SubCell"/>
</dbReference>
<dbReference type="RefSeq" id="WP_015773952.1">
    <property type="nucleotide sequence ID" value="NC_013173.1"/>
</dbReference>
<proteinExistence type="predicted"/>
<dbReference type="CDD" id="cd17546">
    <property type="entry name" value="REC_hyHK_CKI1_RcsC-like"/>
    <property type="match status" value="1"/>
</dbReference>
<dbReference type="FunFam" id="3.30.565.10:FF:000010">
    <property type="entry name" value="Sensor histidine kinase RcsC"/>
    <property type="match status" value="1"/>
</dbReference>
<dbReference type="Gene3D" id="6.10.340.10">
    <property type="match status" value="1"/>
</dbReference>
<evidence type="ECO:0000259" key="16">
    <source>
        <dbReference type="PROSITE" id="PS50109"/>
    </source>
</evidence>
<dbReference type="PRINTS" id="PR00344">
    <property type="entry name" value="BCTRLSENSOR"/>
</dbReference>
<dbReference type="SUPFAM" id="SSF52172">
    <property type="entry name" value="CheY-like"/>
    <property type="match status" value="1"/>
</dbReference>
<dbReference type="Gene3D" id="1.10.287.130">
    <property type="match status" value="1"/>
</dbReference>
<dbReference type="FunFam" id="1.10.287.130:FF:000004">
    <property type="entry name" value="Ethylene receptor 1"/>
    <property type="match status" value="1"/>
</dbReference>
<keyword evidence="13 15" id="KW-0472">Membrane</keyword>
<dbReference type="eggNOG" id="COG0784">
    <property type="taxonomic scope" value="Bacteria"/>
</dbReference>
<dbReference type="InterPro" id="IPR001789">
    <property type="entry name" value="Sig_transdc_resp-reg_receiver"/>
</dbReference>
<dbReference type="SMART" id="SM00388">
    <property type="entry name" value="HisKA"/>
    <property type="match status" value="1"/>
</dbReference>
<dbReference type="InterPro" id="IPR011006">
    <property type="entry name" value="CheY-like_superfamily"/>
</dbReference>
<keyword evidence="9 18" id="KW-0418">Kinase</keyword>
<keyword evidence="6" id="KW-0808">Transferase</keyword>
<dbReference type="Pfam" id="PF00512">
    <property type="entry name" value="HisKA"/>
    <property type="match status" value="1"/>
</dbReference>
<dbReference type="KEGG" id="dba:Dbac_1770"/>
<dbReference type="GO" id="GO:0005524">
    <property type="term" value="F:ATP binding"/>
    <property type="evidence" value="ECO:0007669"/>
    <property type="project" value="UniProtKB-KW"/>
</dbReference>
<organism evidence="18 19">
    <name type="scientific">Desulfomicrobium baculatum (strain DSM 4028 / VKM B-1378 / X)</name>
    <name type="common">Desulfovibrio baculatus</name>
    <dbReference type="NCBI Taxonomy" id="525897"/>
    <lineage>
        <taxon>Bacteria</taxon>
        <taxon>Pseudomonadati</taxon>
        <taxon>Thermodesulfobacteriota</taxon>
        <taxon>Desulfovibrionia</taxon>
        <taxon>Desulfovibrionales</taxon>
        <taxon>Desulfomicrobiaceae</taxon>
        <taxon>Desulfomicrobium</taxon>
    </lineage>
</organism>
<evidence type="ECO:0000313" key="18">
    <source>
        <dbReference type="EMBL" id="ACU89861.1"/>
    </source>
</evidence>
<dbReference type="PROSITE" id="PS50109">
    <property type="entry name" value="HIS_KIN"/>
    <property type="match status" value="1"/>
</dbReference>